<feature type="compositionally biased region" description="Polar residues" evidence="2">
    <location>
        <begin position="96"/>
        <end position="108"/>
    </location>
</feature>
<evidence type="ECO:0000256" key="2">
    <source>
        <dbReference type="SAM" id="MobiDB-lite"/>
    </source>
</evidence>
<feature type="region of interest" description="Disordered" evidence="2">
    <location>
        <begin position="84"/>
        <end position="108"/>
    </location>
</feature>
<dbReference type="AlphaFoldDB" id="A0A6L2PVU2"/>
<comment type="caution">
    <text evidence="3">The sequence shown here is derived from an EMBL/GenBank/DDBJ whole genome shotgun (WGS) entry which is preliminary data.</text>
</comment>
<feature type="coiled-coil region" evidence="1">
    <location>
        <begin position="134"/>
        <end position="161"/>
    </location>
</feature>
<dbReference type="InParanoid" id="A0A6L2PVU2"/>
<dbReference type="Proteomes" id="UP000502823">
    <property type="component" value="Unassembled WGS sequence"/>
</dbReference>
<name>A0A6L2PVU2_COPFO</name>
<dbReference type="EMBL" id="BLKM01000498">
    <property type="protein sequence ID" value="GFG34585.1"/>
    <property type="molecule type" value="Genomic_DNA"/>
</dbReference>
<gene>
    <name evidence="3" type="ORF">Cfor_01917</name>
</gene>
<evidence type="ECO:0000256" key="1">
    <source>
        <dbReference type="SAM" id="Coils"/>
    </source>
</evidence>
<evidence type="ECO:0000313" key="4">
    <source>
        <dbReference type="Proteomes" id="UP000502823"/>
    </source>
</evidence>
<organism evidence="3 4">
    <name type="scientific">Coptotermes formosanus</name>
    <name type="common">Formosan subterranean termite</name>
    <dbReference type="NCBI Taxonomy" id="36987"/>
    <lineage>
        <taxon>Eukaryota</taxon>
        <taxon>Metazoa</taxon>
        <taxon>Ecdysozoa</taxon>
        <taxon>Arthropoda</taxon>
        <taxon>Hexapoda</taxon>
        <taxon>Insecta</taxon>
        <taxon>Pterygota</taxon>
        <taxon>Neoptera</taxon>
        <taxon>Polyneoptera</taxon>
        <taxon>Dictyoptera</taxon>
        <taxon>Blattodea</taxon>
        <taxon>Blattoidea</taxon>
        <taxon>Termitoidae</taxon>
        <taxon>Rhinotermitidae</taxon>
        <taxon>Coptotermes</taxon>
    </lineage>
</organism>
<protein>
    <submittedName>
        <fullName evidence="3">Uncharacterized protein</fullName>
    </submittedName>
</protein>
<keyword evidence="1" id="KW-0175">Coiled coil</keyword>
<reference evidence="4" key="1">
    <citation type="submission" date="2020-01" db="EMBL/GenBank/DDBJ databases">
        <title>Draft genome sequence of the Termite Coptotermes fromosanus.</title>
        <authorList>
            <person name="Itakura S."/>
            <person name="Yosikawa Y."/>
            <person name="Umezawa K."/>
        </authorList>
    </citation>
    <scope>NUCLEOTIDE SEQUENCE [LARGE SCALE GENOMIC DNA]</scope>
</reference>
<evidence type="ECO:0000313" key="3">
    <source>
        <dbReference type="EMBL" id="GFG34585.1"/>
    </source>
</evidence>
<dbReference type="OrthoDB" id="8185397at2759"/>
<proteinExistence type="predicted"/>
<accession>A0A6L2PVU2</accession>
<sequence>MERNSGDTRRRERERIMVQEGIELWKQKKQDQWAQKISEQRELREMLGQYCPWGRPGCGAPNADGIRKRKLHLQGLFAEEDKKNLGLGKSWGGTPQRGNSGQQKQQNSAYKADPILRFQFNEPVRRCVDNVLRYRRNNQEKQAYRQELDALVSEKQRVQAEASSREAQLENKLGWSDENTVKCLQKQQNNVKCQQRVSNADNPRKALGGVELVPLLARRRATTERYPLSTTDVTRVKNINGPADCQRAAGNHEYVKELSKQVFSKQQRVQVDEKLFSAL</sequence>
<keyword evidence="4" id="KW-1185">Reference proteome</keyword>